<dbReference type="EMBL" id="KZ819662">
    <property type="protein sequence ID" value="PWN30579.1"/>
    <property type="molecule type" value="Genomic_DNA"/>
</dbReference>
<evidence type="ECO:0000256" key="4">
    <source>
        <dbReference type="ARBA" id="ARBA00022516"/>
    </source>
</evidence>
<feature type="transmembrane region" description="Helical" evidence="15">
    <location>
        <begin position="345"/>
        <end position="365"/>
    </location>
</feature>
<dbReference type="GO" id="GO:0016020">
    <property type="term" value="C:membrane"/>
    <property type="evidence" value="ECO:0007669"/>
    <property type="project" value="UniProtKB-SubCell"/>
</dbReference>
<keyword evidence="7 15" id="KW-1133">Transmembrane helix</keyword>
<sequence>MADPASSPSSPATRRSMTPALSRSNSFGSMASTDLLDGPDLLTSAPSGMPLADLLETYVNPRLDWAERRFRPYVNDVKLKARARRENLVKRARSKQEIKALEKELTKLRGKVSDRVDKLNARWTDAKNVRLRDKLSFLVGVMNLVASSLIFAFRPEWVPLVYTLQSAFFLPIRVWTYTRLKWHYFLFDFCYAANVAALAFIWIWPASPFLFTIVYCAAHGPLAWSVITWRNSFVFHSLEKVTSTFIHIYPPFVFTTLRHFTPAHIVEAKYPAMHNLPELSSWTAFLFNLVFYAAWQWAYYIFIGIRKSKKIASGERINSYSTLSKGKGAIANLLAKVPDAAREPAFMLLQMVYTIVCTLPAPVIFYRSSFASATFLIFILTMSVWNGASYYVEVWGRRFEKELQALRRELEAAKEVSMALDSEGKPTGTTTSSNAGTGVATPVSGQGHGGEASPTSRQSSEGELVEARKDV</sequence>
<feature type="compositionally biased region" description="Low complexity" evidence="14">
    <location>
        <begin position="1"/>
        <end position="19"/>
    </location>
</feature>
<keyword evidence="6 15" id="KW-0812">Transmembrane</keyword>
<feature type="transmembrane region" description="Helical" evidence="15">
    <location>
        <begin position="209"/>
        <end position="229"/>
    </location>
</feature>
<comment type="similarity">
    <text evidence="2">Belongs to the GPC1 family.</text>
</comment>
<evidence type="ECO:0000256" key="15">
    <source>
        <dbReference type="SAM" id="Phobius"/>
    </source>
</evidence>
<evidence type="ECO:0000256" key="3">
    <source>
        <dbReference type="ARBA" id="ARBA00019082"/>
    </source>
</evidence>
<evidence type="ECO:0000256" key="1">
    <source>
        <dbReference type="ARBA" id="ARBA00004141"/>
    </source>
</evidence>
<dbReference type="InterPro" id="IPR021261">
    <property type="entry name" value="GPCAT"/>
</dbReference>
<keyword evidence="11" id="KW-1208">Phospholipid metabolism</keyword>
<protein>
    <recommendedName>
        <fullName evidence="3">Glycerophosphocholine acyltransferase 1</fullName>
    </recommendedName>
</protein>
<keyword evidence="13" id="KW-0175">Coiled coil</keyword>
<evidence type="ECO:0000256" key="11">
    <source>
        <dbReference type="ARBA" id="ARBA00023264"/>
    </source>
</evidence>
<evidence type="ECO:0000256" key="8">
    <source>
        <dbReference type="ARBA" id="ARBA00023098"/>
    </source>
</evidence>
<feature type="transmembrane region" description="Helical" evidence="15">
    <location>
        <begin position="241"/>
        <end position="261"/>
    </location>
</feature>
<dbReference type="AlphaFoldDB" id="A0A316UZ59"/>
<dbReference type="OrthoDB" id="406287at2759"/>
<dbReference type="GeneID" id="37026955"/>
<evidence type="ECO:0000256" key="13">
    <source>
        <dbReference type="SAM" id="Coils"/>
    </source>
</evidence>
<evidence type="ECO:0000256" key="12">
    <source>
        <dbReference type="ARBA" id="ARBA00023315"/>
    </source>
</evidence>
<evidence type="ECO:0000256" key="14">
    <source>
        <dbReference type="SAM" id="MobiDB-lite"/>
    </source>
</evidence>
<feature type="transmembrane region" description="Helical" evidence="15">
    <location>
        <begin position="371"/>
        <end position="392"/>
    </location>
</feature>
<evidence type="ECO:0000256" key="6">
    <source>
        <dbReference type="ARBA" id="ARBA00022692"/>
    </source>
</evidence>
<feature type="transmembrane region" description="Helical" evidence="15">
    <location>
        <begin position="281"/>
        <end position="302"/>
    </location>
</feature>
<name>A0A316UZ59_9BASI</name>
<evidence type="ECO:0000256" key="2">
    <source>
        <dbReference type="ARBA" id="ARBA00006675"/>
    </source>
</evidence>
<evidence type="ECO:0000256" key="7">
    <source>
        <dbReference type="ARBA" id="ARBA00022989"/>
    </source>
</evidence>
<evidence type="ECO:0000313" key="17">
    <source>
        <dbReference type="Proteomes" id="UP000245884"/>
    </source>
</evidence>
<keyword evidence="17" id="KW-1185">Reference proteome</keyword>
<dbReference type="GO" id="GO:0016746">
    <property type="term" value="F:acyltransferase activity"/>
    <property type="evidence" value="ECO:0007669"/>
    <property type="project" value="UniProtKB-KW"/>
</dbReference>
<dbReference type="PANTHER" id="PTHR31201:SF1">
    <property type="entry name" value="GLYCEROPHOSPHOCHOLINE ACYLTRANSFERASE 1"/>
    <property type="match status" value="1"/>
</dbReference>
<feature type="region of interest" description="Disordered" evidence="14">
    <location>
        <begin position="417"/>
        <end position="471"/>
    </location>
</feature>
<evidence type="ECO:0000256" key="10">
    <source>
        <dbReference type="ARBA" id="ARBA00023209"/>
    </source>
</evidence>
<feature type="transmembrane region" description="Helical" evidence="15">
    <location>
        <begin position="135"/>
        <end position="153"/>
    </location>
</feature>
<dbReference type="Proteomes" id="UP000245884">
    <property type="component" value="Unassembled WGS sequence"/>
</dbReference>
<gene>
    <name evidence="16" type="ORF">BDZ90DRAFT_229596</name>
</gene>
<comment type="subcellular location">
    <subcellularLocation>
        <location evidence="1">Membrane</location>
        <topology evidence="1">Multi-pass membrane protein</topology>
    </subcellularLocation>
</comment>
<dbReference type="PANTHER" id="PTHR31201">
    <property type="entry name" value="OS01G0585100 PROTEIN"/>
    <property type="match status" value="1"/>
</dbReference>
<dbReference type="Pfam" id="PF10998">
    <property type="entry name" value="DUF2838"/>
    <property type="match status" value="1"/>
</dbReference>
<feature type="transmembrane region" description="Helical" evidence="15">
    <location>
        <begin position="184"/>
        <end position="203"/>
    </location>
</feature>
<keyword evidence="4" id="KW-0444">Lipid biosynthesis</keyword>
<reference evidence="16 17" key="1">
    <citation type="journal article" date="2018" name="Mol. Biol. Evol.">
        <title>Broad Genomic Sampling Reveals a Smut Pathogenic Ancestry of the Fungal Clade Ustilaginomycotina.</title>
        <authorList>
            <person name="Kijpornyongpan T."/>
            <person name="Mondo S.J."/>
            <person name="Barry K."/>
            <person name="Sandor L."/>
            <person name="Lee J."/>
            <person name="Lipzen A."/>
            <person name="Pangilinan J."/>
            <person name="LaButti K."/>
            <person name="Hainaut M."/>
            <person name="Henrissat B."/>
            <person name="Grigoriev I.V."/>
            <person name="Spatafora J.W."/>
            <person name="Aime M.C."/>
        </authorList>
    </citation>
    <scope>NUCLEOTIDE SEQUENCE [LARGE SCALE GENOMIC DNA]</scope>
    <source>
        <strain evidence="16 17">MCA 5214</strain>
    </source>
</reference>
<keyword evidence="9 15" id="KW-0472">Membrane</keyword>
<evidence type="ECO:0000313" key="16">
    <source>
        <dbReference type="EMBL" id="PWN30579.1"/>
    </source>
</evidence>
<evidence type="ECO:0000256" key="5">
    <source>
        <dbReference type="ARBA" id="ARBA00022679"/>
    </source>
</evidence>
<feature type="region of interest" description="Disordered" evidence="14">
    <location>
        <begin position="1"/>
        <end position="29"/>
    </location>
</feature>
<accession>A0A316UZ59</accession>
<keyword evidence="12" id="KW-0012">Acyltransferase</keyword>
<keyword evidence="8" id="KW-0443">Lipid metabolism</keyword>
<feature type="compositionally biased region" description="Low complexity" evidence="14">
    <location>
        <begin position="427"/>
        <end position="441"/>
    </location>
</feature>
<proteinExistence type="inferred from homology"/>
<dbReference type="RefSeq" id="XP_025365191.1">
    <property type="nucleotide sequence ID" value="XM_025505132.1"/>
</dbReference>
<feature type="coiled-coil region" evidence="13">
    <location>
        <begin position="84"/>
        <end position="111"/>
    </location>
</feature>
<keyword evidence="10" id="KW-0594">Phospholipid biosynthesis</keyword>
<dbReference type="GO" id="GO:0006656">
    <property type="term" value="P:phosphatidylcholine biosynthetic process"/>
    <property type="evidence" value="ECO:0007669"/>
    <property type="project" value="TreeGrafter"/>
</dbReference>
<keyword evidence="5" id="KW-0808">Transferase</keyword>
<organism evidence="16 17">
    <name type="scientific">Jaminaea rosea</name>
    <dbReference type="NCBI Taxonomy" id="1569628"/>
    <lineage>
        <taxon>Eukaryota</taxon>
        <taxon>Fungi</taxon>
        <taxon>Dikarya</taxon>
        <taxon>Basidiomycota</taxon>
        <taxon>Ustilaginomycotina</taxon>
        <taxon>Exobasidiomycetes</taxon>
        <taxon>Microstromatales</taxon>
        <taxon>Microstromatales incertae sedis</taxon>
        <taxon>Jaminaea</taxon>
    </lineage>
</organism>
<feature type="transmembrane region" description="Helical" evidence="15">
    <location>
        <begin position="159"/>
        <end position="177"/>
    </location>
</feature>
<evidence type="ECO:0000256" key="9">
    <source>
        <dbReference type="ARBA" id="ARBA00023136"/>
    </source>
</evidence>